<keyword evidence="4" id="KW-0812">Transmembrane</keyword>
<evidence type="ECO:0000313" key="5">
    <source>
        <dbReference type="EMBL" id="ODA36195.1"/>
    </source>
</evidence>
<keyword evidence="1" id="KW-0489">Methyltransferase</keyword>
<comment type="caution">
    <text evidence="5">The sequence shown here is derived from an EMBL/GenBank/DDBJ whole genome shotgun (WGS) entry which is preliminary data.</text>
</comment>
<dbReference type="AlphaFoldDB" id="A0A1C3ESL0"/>
<evidence type="ECO:0000313" key="6">
    <source>
        <dbReference type="Proteomes" id="UP000094936"/>
    </source>
</evidence>
<dbReference type="OrthoDB" id="5510758at2"/>
<evidence type="ECO:0000256" key="3">
    <source>
        <dbReference type="ARBA" id="ARBA00022691"/>
    </source>
</evidence>
<dbReference type="GO" id="GO:0016279">
    <property type="term" value="F:protein-lysine N-methyltransferase activity"/>
    <property type="evidence" value="ECO:0007669"/>
    <property type="project" value="InterPro"/>
</dbReference>
<evidence type="ECO:0000256" key="4">
    <source>
        <dbReference type="SAM" id="Phobius"/>
    </source>
</evidence>
<reference evidence="5 6" key="1">
    <citation type="submission" date="2016-05" db="EMBL/GenBank/DDBJ databases">
        <title>Genomic Taxonomy of the Vibrionaceae.</title>
        <authorList>
            <person name="Gomez-Gil B."/>
            <person name="Enciso-Ibarra J."/>
        </authorList>
    </citation>
    <scope>NUCLEOTIDE SEQUENCE [LARGE SCALE GENOMIC DNA]</scope>
    <source>
        <strain evidence="5 6">CAIM 1920</strain>
    </source>
</reference>
<gene>
    <name evidence="5" type="ORF">A8L45_00905</name>
</gene>
<dbReference type="InterPro" id="IPR029063">
    <property type="entry name" value="SAM-dependent_MTases_sf"/>
</dbReference>
<dbReference type="Gene3D" id="3.40.50.150">
    <property type="entry name" value="Vaccinia Virus protein VP39"/>
    <property type="match status" value="1"/>
</dbReference>
<dbReference type="PANTHER" id="PTHR13610:SF9">
    <property type="entry name" value="FI06469P"/>
    <property type="match status" value="1"/>
</dbReference>
<accession>A0A1C3ESL0</accession>
<dbReference type="EMBL" id="LYBM01000001">
    <property type="protein sequence ID" value="ODA36195.1"/>
    <property type="molecule type" value="Genomic_DNA"/>
</dbReference>
<dbReference type="SUPFAM" id="SSF53335">
    <property type="entry name" value="S-adenosyl-L-methionine-dependent methyltransferases"/>
    <property type="match status" value="1"/>
</dbReference>
<evidence type="ECO:0008006" key="7">
    <source>
        <dbReference type="Google" id="ProtNLM"/>
    </source>
</evidence>
<dbReference type="InterPro" id="IPR026170">
    <property type="entry name" value="FAM173A/B"/>
</dbReference>
<feature type="transmembrane region" description="Helical" evidence="4">
    <location>
        <begin position="6"/>
        <end position="24"/>
    </location>
</feature>
<keyword evidence="4" id="KW-1133">Transmembrane helix</keyword>
<proteinExistence type="predicted"/>
<keyword evidence="4" id="KW-0472">Membrane</keyword>
<organism evidence="5 6">
    <name type="scientific">Veronia pacifica</name>
    <dbReference type="NCBI Taxonomy" id="1080227"/>
    <lineage>
        <taxon>Bacteria</taxon>
        <taxon>Pseudomonadati</taxon>
        <taxon>Pseudomonadota</taxon>
        <taxon>Gammaproteobacteria</taxon>
        <taxon>Vibrionales</taxon>
        <taxon>Vibrionaceae</taxon>
        <taxon>Veronia</taxon>
    </lineage>
</organism>
<dbReference type="Proteomes" id="UP000094936">
    <property type="component" value="Unassembled WGS sequence"/>
</dbReference>
<dbReference type="GO" id="GO:0032259">
    <property type="term" value="P:methylation"/>
    <property type="evidence" value="ECO:0007669"/>
    <property type="project" value="UniProtKB-KW"/>
</dbReference>
<evidence type="ECO:0000256" key="2">
    <source>
        <dbReference type="ARBA" id="ARBA00022679"/>
    </source>
</evidence>
<sequence length="199" mass="22275">MPTLEVLFLLVVVFFSISLVWTTLRVGISPMPSSAKAYQTMLMLTENTGQGAIYDLGSGWGTLALRAAARFPDRKVVGYELSLLPYLVSIFLKQVYGANNLTLYRRDFMASDLSEASVLLCYLYPGGMSKVSALISSAQIKGSKLSSFHNEANQLNTTTRDALPLFVISNNFSLPDHQPEQEIRLNDFYHSPIYRYRLD</sequence>
<keyword evidence="6" id="KW-1185">Reference proteome</keyword>
<keyword evidence="3" id="KW-0949">S-adenosyl-L-methionine</keyword>
<dbReference type="PANTHER" id="PTHR13610">
    <property type="entry name" value="METHYLTRANSFERASE DOMAIN-CONTAINING PROTEIN"/>
    <property type="match status" value="1"/>
</dbReference>
<name>A0A1C3ESL0_9GAMM</name>
<evidence type="ECO:0000256" key="1">
    <source>
        <dbReference type="ARBA" id="ARBA00022603"/>
    </source>
</evidence>
<protein>
    <recommendedName>
        <fullName evidence="7">Methyltransferase small domain-containing protein</fullName>
    </recommendedName>
</protein>
<dbReference type="STRING" id="1080227.A8L45_00905"/>
<keyword evidence="2" id="KW-0808">Transferase</keyword>